<dbReference type="AlphaFoldDB" id="A0A7H0I1I3"/>
<dbReference type="KEGG" id="sgj:IAG43_29510"/>
<protein>
    <submittedName>
        <fullName evidence="2">EF-hand domain-containing protein</fullName>
    </submittedName>
</protein>
<dbReference type="InterPro" id="IPR018247">
    <property type="entry name" value="EF_Hand_1_Ca_BS"/>
</dbReference>
<dbReference type="CDD" id="cd00051">
    <property type="entry name" value="EFh"/>
    <property type="match status" value="1"/>
</dbReference>
<dbReference type="EMBL" id="CP060825">
    <property type="protein sequence ID" value="QNP66649.1"/>
    <property type="molecule type" value="Genomic_DNA"/>
</dbReference>
<proteinExistence type="predicted"/>
<dbReference type="Proteomes" id="UP000516230">
    <property type="component" value="Chromosome"/>
</dbReference>
<dbReference type="Pfam" id="PF13499">
    <property type="entry name" value="EF-hand_7"/>
    <property type="match status" value="1"/>
</dbReference>
<organism evidence="2 3">
    <name type="scientific">Streptomyces genisteinicus</name>
    <dbReference type="NCBI Taxonomy" id="2768068"/>
    <lineage>
        <taxon>Bacteria</taxon>
        <taxon>Bacillati</taxon>
        <taxon>Actinomycetota</taxon>
        <taxon>Actinomycetes</taxon>
        <taxon>Kitasatosporales</taxon>
        <taxon>Streptomycetaceae</taxon>
        <taxon>Streptomyces</taxon>
    </lineage>
</organism>
<dbReference type="SMART" id="SM00054">
    <property type="entry name" value="EFh"/>
    <property type="match status" value="2"/>
</dbReference>
<dbReference type="GO" id="GO:0005509">
    <property type="term" value="F:calcium ion binding"/>
    <property type="evidence" value="ECO:0007669"/>
    <property type="project" value="InterPro"/>
</dbReference>
<dbReference type="Gene3D" id="1.10.238.10">
    <property type="entry name" value="EF-hand"/>
    <property type="match status" value="1"/>
</dbReference>
<dbReference type="PROSITE" id="PS50222">
    <property type="entry name" value="EF_HAND_2"/>
    <property type="match status" value="2"/>
</dbReference>
<sequence>MSHDLLLAKIAYGFEQLDADGDGRLTENDHLLMGRASARALGHAEDSPEEQRLVAAYVAIWRDLHLPALPTGASSLSRADFIASTAALADDPAAARATVGALAKAFLALADTDGDGRIDPDEFFAFQRGHFPGLDRAASDLAFGHLDQDGDGVLSAEEFVTATIEYWSSRDPEAPGNWWAGNPALTRVV</sequence>
<dbReference type="InterPro" id="IPR002048">
    <property type="entry name" value="EF_hand_dom"/>
</dbReference>
<name>A0A7H0I1I3_9ACTN</name>
<gene>
    <name evidence="2" type="ORF">IAG43_29510</name>
</gene>
<reference evidence="2 3" key="1">
    <citation type="submission" date="2020-08" db="EMBL/GenBank/DDBJ databases">
        <title>A novel species.</title>
        <authorList>
            <person name="Gao J."/>
        </authorList>
    </citation>
    <scope>NUCLEOTIDE SEQUENCE [LARGE SCALE GENOMIC DNA]</scope>
    <source>
        <strain evidence="2 3">CRPJ-33</strain>
    </source>
</reference>
<feature type="domain" description="EF-hand" evidence="1">
    <location>
        <begin position="98"/>
        <end position="133"/>
    </location>
</feature>
<evidence type="ECO:0000313" key="2">
    <source>
        <dbReference type="EMBL" id="QNP66649.1"/>
    </source>
</evidence>
<evidence type="ECO:0000313" key="3">
    <source>
        <dbReference type="Proteomes" id="UP000516230"/>
    </source>
</evidence>
<dbReference type="Pfam" id="PF13202">
    <property type="entry name" value="EF-hand_5"/>
    <property type="match status" value="1"/>
</dbReference>
<feature type="domain" description="EF-hand" evidence="1">
    <location>
        <begin position="134"/>
        <end position="169"/>
    </location>
</feature>
<dbReference type="SUPFAM" id="SSF47473">
    <property type="entry name" value="EF-hand"/>
    <property type="match status" value="1"/>
</dbReference>
<dbReference type="InterPro" id="IPR011992">
    <property type="entry name" value="EF-hand-dom_pair"/>
</dbReference>
<evidence type="ECO:0000259" key="1">
    <source>
        <dbReference type="PROSITE" id="PS50222"/>
    </source>
</evidence>
<dbReference type="PROSITE" id="PS00018">
    <property type="entry name" value="EF_HAND_1"/>
    <property type="match status" value="2"/>
</dbReference>
<dbReference type="RefSeq" id="WP_187743705.1">
    <property type="nucleotide sequence ID" value="NZ_CP060825.1"/>
</dbReference>
<keyword evidence="3" id="KW-1185">Reference proteome</keyword>
<accession>A0A7H0I1I3</accession>